<reference evidence="2 3" key="1">
    <citation type="journal article" date="2022" name="Syst. Appl. Microbiol.">
        <title>Rhodopirellula aestuarii sp. nov., a novel member of the genus Rhodopirellula isolated from brackish sediments collected in the Tagus River estuary, Portugal.</title>
        <authorList>
            <person name="Vitorino I.R."/>
            <person name="Klimek D."/>
            <person name="Calusinska M."/>
            <person name="Lobo-da-Cunha A."/>
            <person name="Vasconcelos V."/>
            <person name="Lage O.M."/>
        </authorList>
    </citation>
    <scope>NUCLEOTIDE SEQUENCE [LARGE SCALE GENOMIC DNA]</scope>
    <source>
        <strain evidence="2 3">ICT_H3.1</strain>
    </source>
</reference>
<dbReference type="RefSeq" id="WP_250927639.1">
    <property type="nucleotide sequence ID" value="NZ_JAMQBK010000015.1"/>
</dbReference>
<sequence length="170" mass="18472">MSNSLSIRIAVNLCLIAVMVIQPMAIAVAQTPCAQASCFQEDTVCHACKCCEVKTAGQLCGCCRGKVETTEDTSHSCCRKSKSPEPEVVEDAGTTPVLRVCTCGIRSEPVAPAPIRVPVPQVRDLEVVAYLDHVGLDESELNRPYDVTSRLPIGDLAPHFSQRFLCVWRI</sequence>
<feature type="signal peptide" evidence="1">
    <location>
        <begin position="1"/>
        <end position="29"/>
    </location>
</feature>
<name>A0ABT0TZP5_9BACT</name>
<dbReference type="EMBL" id="JAMQBK010000015">
    <property type="protein sequence ID" value="MCM2369971.1"/>
    <property type="molecule type" value="Genomic_DNA"/>
</dbReference>
<feature type="chain" id="PRO_5046427920" evidence="1">
    <location>
        <begin position="30"/>
        <end position="170"/>
    </location>
</feature>
<organism evidence="2 3">
    <name type="scientific">Aporhodopirellula aestuarii</name>
    <dbReference type="NCBI Taxonomy" id="2950107"/>
    <lineage>
        <taxon>Bacteria</taxon>
        <taxon>Pseudomonadati</taxon>
        <taxon>Planctomycetota</taxon>
        <taxon>Planctomycetia</taxon>
        <taxon>Pirellulales</taxon>
        <taxon>Pirellulaceae</taxon>
        <taxon>Aporhodopirellula</taxon>
    </lineage>
</organism>
<evidence type="ECO:0000256" key="1">
    <source>
        <dbReference type="SAM" id="SignalP"/>
    </source>
</evidence>
<dbReference type="Proteomes" id="UP001202961">
    <property type="component" value="Unassembled WGS sequence"/>
</dbReference>
<proteinExistence type="predicted"/>
<keyword evidence="3" id="KW-1185">Reference proteome</keyword>
<keyword evidence="1" id="KW-0732">Signal</keyword>
<protein>
    <submittedName>
        <fullName evidence="2">Uncharacterized protein</fullName>
    </submittedName>
</protein>
<evidence type="ECO:0000313" key="3">
    <source>
        <dbReference type="Proteomes" id="UP001202961"/>
    </source>
</evidence>
<gene>
    <name evidence="2" type="ORF">NB063_04965</name>
</gene>
<accession>A0ABT0TZP5</accession>
<evidence type="ECO:0000313" key="2">
    <source>
        <dbReference type="EMBL" id="MCM2369971.1"/>
    </source>
</evidence>
<comment type="caution">
    <text evidence="2">The sequence shown here is derived from an EMBL/GenBank/DDBJ whole genome shotgun (WGS) entry which is preliminary data.</text>
</comment>